<gene>
    <name evidence="1" type="ORF">F4556_005205</name>
</gene>
<dbReference type="RefSeq" id="WP_184920185.1">
    <property type="nucleotide sequence ID" value="NZ_JACHJR010000001.1"/>
</dbReference>
<sequence length="70" mass="7612">MAYTRAYSRSSRTGGRHFTIALTCGCSLLLRNPPISRQVELGCPSGLGHGYRLTWLSWTNTLTGAHSANS</sequence>
<proteinExistence type="predicted"/>
<accession>A0A7W7SFS4</accession>
<organism evidence="1 2">
    <name type="scientific">Kitasatospora gansuensis</name>
    <dbReference type="NCBI Taxonomy" id="258050"/>
    <lineage>
        <taxon>Bacteria</taxon>
        <taxon>Bacillati</taxon>
        <taxon>Actinomycetota</taxon>
        <taxon>Actinomycetes</taxon>
        <taxon>Kitasatosporales</taxon>
        <taxon>Streptomycetaceae</taxon>
        <taxon>Kitasatospora</taxon>
    </lineage>
</organism>
<dbReference type="Proteomes" id="UP000573327">
    <property type="component" value="Unassembled WGS sequence"/>
</dbReference>
<dbReference type="AlphaFoldDB" id="A0A7W7SFS4"/>
<dbReference type="EMBL" id="JACHJR010000001">
    <property type="protein sequence ID" value="MBB4949670.1"/>
    <property type="molecule type" value="Genomic_DNA"/>
</dbReference>
<protein>
    <submittedName>
        <fullName evidence="1">Uncharacterized protein</fullName>
    </submittedName>
</protein>
<evidence type="ECO:0000313" key="2">
    <source>
        <dbReference type="Proteomes" id="UP000573327"/>
    </source>
</evidence>
<evidence type="ECO:0000313" key="1">
    <source>
        <dbReference type="EMBL" id="MBB4949670.1"/>
    </source>
</evidence>
<name>A0A7W7SFS4_9ACTN</name>
<reference evidence="1 2" key="1">
    <citation type="submission" date="2020-08" db="EMBL/GenBank/DDBJ databases">
        <title>Sequencing the genomes of 1000 actinobacteria strains.</title>
        <authorList>
            <person name="Klenk H.-P."/>
        </authorList>
    </citation>
    <scope>NUCLEOTIDE SEQUENCE [LARGE SCALE GENOMIC DNA]</scope>
    <source>
        <strain evidence="1 2">DSM 44786</strain>
    </source>
</reference>
<keyword evidence="2" id="KW-1185">Reference proteome</keyword>
<comment type="caution">
    <text evidence="1">The sequence shown here is derived from an EMBL/GenBank/DDBJ whole genome shotgun (WGS) entry which is preliminary data.</text>
</comment>